<dbReference type="SUPFAM" id="SSF52047">
    <property type="entry name" value="RNI-like"/>
    <property type="match status" value="2"/>
</dbReference>
<dbReference type="KEGG" id="dzi:111279527"/>
<dbReference type="GO" id="GO:0005886">
    <property type="term" value="C:plasma membrane"/>
    <property type="evidence" value="ECO:0007669"/>
    <property type="project" value="UniProtKB-SubCell"/>
</dbReference>
<dbReference type="InterPro" id="IPR003591">
    <property type="entry name" value="Leu-rich_rpt_typical-subtyp"/>
</dbReference>
<protein>
    <submittedName>
        <fullName evidence="15">Receptor-like protein 12</fullName>
    </submittedName>
</protein>
<dbReference type="InterPro" id="IPR013210">
    <property type="entry name" value="LRR_N_plant-typ"/>
</dbReference>
<dbReference type="InterPro" id="IPR001611">
    <property type="entry name" value="Leu-rich_rpt"/>
</dbReference>
<dbReference type="Pfam" id="PF00560">
    <property type="entry name" value="LRR_1"/>
    <property type="match status" value="7"/>
</dbReference>
<keyword evidence="6 12" id="KW-0732">Signal</keyword>
<evidence type="ECO:0000259" key="13">
    <source>
        <dbReference type="Pfam" id="PF08263"/>
    </source>
</evidence>
<evidence type="ECO:0000256" key="3">
    <source>
        <dbReference type="ARBA" id="ARBA00022475"/>
    </source>
</evidence>
<evidence type="ECO:0000256" key="11">
    <source>
        <dbReference type="ARBA" id="ARBA00023180"/>
    </source>
</evidence>
<evidence type="ECO:0000256" key="12">
    <source>
        <dbReference type="SAM" id="SignalP"/>
    </source>
</evidence>
<keyword evidence="11" id="KW-0325">Glycoprotein</keyword>
<dbReference type="SMART" id="SM00369">
    <property type="entry name" value="LRR_TYP"/>
    <property type="match status" value="12"/>
</dbReference>
<dbReference type="Pfam" id="PF13855">
    <property type="entry name" value="LRR_8"/>
    <property type="match status" value="3"/>
</dbReference>
<dbReference type="RefSeq" id="XP_022722207.1">
    <property type="nucleotide sequence ID" value="XM_022866472.1"/>
</dbReference>
<dbReference type="FunFam" id="3.80.10.10:FF:000213">
    <property type="entry name" value="Tyrosine-sulfated glycopeptide receptor 1"/>
    <property type="match status" value="1"/>
</dbReference>
<name>A0A6P5X3D8_DURZI</name>
<keyword evidence="5" id="KW-0812">Transmembrane</keyword>
<dbReference type="PANTHER" id="PTHR48062:SF37">
    <property type="entry name" value="LRR RECEPTOR-LIKE SERINE_THREONINE-PROTEIN KINASE FLS2"/>
    <property type="match status" value="1"/>
</dbReference>
<dbReference type="GeneID" id="111279527"/>
<dbReference type="Gene3D" id="3.80.10.10">
    <property type="entry name" value="Ribonuclease Inhibitor"/>
    <property type="match status" value="5"/>
</dbReference>
<dbReference type="AlphaFoldDB" id="A0A6P5X3D8"/>
<evidence type="ECO:0000256" key="8">
    <source>
        <dbReference type="ARBA" id="ARBA00022989"/>
    </source>
</evidence>
<dbReference type="SMART" id="SM00365">
    <property type="entry name" value="LRR_SD22"/>
    <property type="match status" value="8"/>
</dbReference>
<evidence type="ECO:0000313" key="14">
    <source>
        <dbReference type="Proteomes" id="UP000515121"/>
    </source>
</evidence>
<proteinExistence type="inferred from homology"/>
<feature type="signal peptide" evidence="12">
    <location>
        <begin position="1"/>
        <end position="22"/>
    </location>
</feature>
<gene>
    <name evidence="15" type="primary">LOC111279527</name>
</gene>
<sequence>MMEPKLLWLSVLLLLILDGCRWYSTDACWEDERIALLQLKPFFNPYNDLKSWVDEIKGSDCCRWDGVECNTSSSSSSSSSKRVIGLSLNYTRCSSDERWYLNASLFLPFKELKHLYLPGNNIAGFVENEGFVKLNLEILDLSDNYLNDTILLSLSELSSLKHLYLGANSFKGSSHANGFQWLSRLGNLETLDLRDNSLKNNILFHMNGLSSLRTLSLSENHLEGDLHIHGKAIQLRMTNLEVLDLSNNLFRTDTFAFLSGLPSLKSLYMEHNQLQGSIDIGDSGRQLNLTHLEEFDLSDNLINDNIFASLSGLSNLKSLYVNSNQLNGSTDMKDLGAFTNLEVLDMSYNDLNEFVACKVKTFYLRWNYLNKSMAAQDQEFHVWNNVEEIFLDFSYLDNNVLQSIGVFTSLKTLSLSDCGLIGSLPNQGWCDLRNLKSLDISRNALEGILPYCLGNLTSLLQLDISYNQFTGNLTPLANLSSLGFVILSRNHFQISMPFLSRANLPNLKVLFGDENKMVIEPNSFHTSIPRFQLNFISLSKCTTDKGLSLQPLKFLYYQYDLRYVDLSYNYFSGTVPLWLLENNTKLENLYLLGNSFTGPLLLPQLPNPSVSAIDISNNKLQGQILTNICSSFPNLNGLFLSKNAFEGNIPPCLSGMNTLSILDLSDNHLSGRVPEKLIMRSSLVILRLSNNNLSGKIVPMMFNTRKLSNLYLDDNNFAGEIPDIDVSATDFSHSSLEDIDISSNSFNGKLPRWIGNIPHLKRLALSNNHFEGSIPMELCNLYELEFLELSQNNLSGSIPSCFNPPYLRYVHLKRNRLSGPLTLAFNSFSLVTLDLRGNNLTGNIPKWIGTFSTLSILLLKDNHLDGGIPVQLCKLYSLSIIDLSGNMFSGPIPSCLGNLTLAMKKEKSLILDGGYGIGIPDDASTYTMMIMSKTRRYPDSYMEEWIEFTTKSVSYSYGGDILKYMSGIDLSCNRLTGQIPLELGNLSEIRSLNLSHNKLIGVIPSSFSKLKQIESLDLSYNNLTGRIPIQLVELNFLEVFSVAHNNLSGSTPDPKAQFGTFDESSYEGNPLLCGPPLQNNCSKTESPPTVPTTTDNEIEGRVVDFALSIELYVSVETLFLETNTAEALAIKAALQMFSSSPWLGKGALVLESDSKVAVSWVRNKNARPWKQWPIFAEIDRRVEIIGEVVSGNIVIRCKDCF</sequence>
<dbReference type="Gene3D" id="3.30.420.10">
    <property type="entry name" value="Ribonuclease H-like superfamily/Ribonuclease H"/>
    <property type="match status" value="1"/>
</dbReference>
<keyword evidence="10" id="KW-0675">Receptor</keyword>
<dbReference type="InterPro" id="IPR051502">
    <property type="entry name" value="RLP_Defense_Trigger"/>
</dbReference>
<evidence type="ECO:0000256" key="6">
    <source>
        <dbReference type="ARBA" id="ARBA00022729"/>
    </source>
</evidence>
<keyword evidence="4" id="KW-0433">Leucine-rich repeat</keyword>
<dbReference type="FunFam" id="3.80.10.10:FF:000041">
    <property type="entry name" value="LRR receptor-like serine/threonine-protein kinase ERECTA"/>
    <property type="match status" value="2"/>
</dbReference>
<feature type="chain" id="PRO_5027744333" evidence="12">
    <location>
        <begin position="23"/>
        <end position="1201"/>
    </location>
</feature>
<evidence type="ECO:0000256" key="5">
    <source>
        <dbReference type="ARBA" id="ARBA00022692"/>
    </source>
</evidence>
<keyword evidence="9" id="KW-0472">Membrane</keyword>
<dbReference type="OrthoDB" id="4691307at2759"/>
<evidence type="ECO:0000256" key="7">
    <source>
        <dbReference type="ARBA" id="ARBA00022737"/>
    </source>
</evidence>
<reference evidence="15" key="1">
    <citation type="submission" date="2025-08" db="UniProtKB">
        <authorList>
            <consortium name="RefSeq"/>
        </authorList>
    </citation>
    <scope>IDENTIFICATION</scope>
    <source>
        <tissue evidence="15">Fruit stalk</tissue>
    </source>
</reference>
<evidence type="ECO:0000256" key="10">
    <source>
        <dbReference type="ARBA" id="ARBA00023170"/>
    </source>
</evidence>
<organism evidence="14 15">
    <name type="scientific">Durio zibethinus</name>
    <name type="common">Durian</name>
    <dbReference type="NCBI Taxonomy" id="66656"/>
    <lineage>
        <taxon>Eukaryota</taxon>
        <taxon>Viridiplantae</taxon>
        <taxon>Streptophyta</taxon>
        <taxon>Embryophyta</taxon>
        <taxon>Tracheophyta</taxon>
        <taxon>Spermatophyta</taxon>
        <taxon>Magnoliopsida</taxon>
        <taxon>eudicotyledons</taxon>
        <taxon>Gunneridae</taxon>
        <taxon>Pentapetalae</taxon>
        <taxon>rosids</taxon>
        <taxon>malvids</taxon>
        <taxon>Malvales</taxon>
        <taxon>Malvaceae</taxon>
        <taxon>Helicteroideae</taxon>
        <taxon>Durio</taxon>
    </lineage>
</organism>
<dbReference type="Proteomes" id="UP000515121">
    <property type="component" value="Unplaced"/>
</dbReference>
<evidence type="ECO:0000256" key="2">
    <source>
        <dbReference type="ARBA" id="ARBA00009592"/>
    </source>
</evidence>
<dbReference type="GO" id="GO:0003676">
    <property type="term" value="F:nucleic acid binding"/>
    <property type="evidence" value="ECO:0007669"/>
    <property type="project" value="InterPro"/>
</dbReference>
<keyword evidence="3" id="KW-1003">Cell membrane</keyword>
<dbReference type="PANTHER" id="PTHR48062">
    <property type="entry name" value="RECEPTOR-LIKE PROTEIN 14"/>
    <property type="match status" value="1"/>
</dbReference>
<dbReference type="SUPFAM" id="SSF52058">
    <property type="entry name" value="L domain-like"/>
    <property type="match status" value="1"/>
</dbReference>
<evidence type="ECO:0000256" key="4">
    <source>
        <dbReference type="ARBA" id="ARBA00022614"/>
    </source>
</evidence>
<evidence type="ECO:0000256" key="9">
    <source>
        <dbReference type="ARBA" id="ARBA00023136"/>
    </source>
</evidence>
<feature type="domain" description="Leucine-rich repeat-containing N-terminal plant-type" evidence="13">
    <location>
        <begin position="31"/>
        <end position="70"/>
    </location>
</feature>
<dbReference type="InterPro" id="IPR032675">
    <property type="entry name" value="LRR_dom_sf"/>
</dbReference>
<evidence type="ECO:0000256" key="1">
    <source>
        <dbReference type="ARBA" id="ARBA00004251"/>
    </source>
</evidence>
<dbReference type="InterPro" id="IPR036397">
    <property type="entry name" value="RNaseH_sf"/>
</dbReference>
<comment type="subcellular location">
    <subcellularLocation>
        <location evidence="1">Cell membrane</location>
        <topology evidence="1">Single-pass type I membrane protein</topology>
    </subcellularLocation>
</comment>
<keyword evidence="7" id="KW-0677">Repeat</keyword>
<evidence type="ECO:0000313" key="15">
    <source>
        <dbReference type="RefSeq" id="XP_022722207.1"/>
    </source>
</evidence>
<comment type="similarity">
    <text evidence="2">Belongs to the RLP family.</text>
</comment>
<keyword evidence="14" id="KW-1185">Reference proteome</keyword>
<accession>A0A6P5X3D8</accession>
<dbReference type="Pfam" id="PF08263">
    <property type="entry name" value="LRRNT_2"/>
    <property type="match status" value="1"/>
</dbReference>
<keyword evidence="8" id="KW-1133">Transmembrane helix</keyword>